<gene>
    <name evidence="1" type="ORF">NQ315_007939</name>
</gene>
<accession>A0AAV8VBM6</accession>
<dbReference type="PANTHER" id="PTHR47331">
    <property type="entry name" value="PHD-TYPE DOMAIN-CONTAINING PROTEIN"/>
    <property type="match status" value="1"/>
</dbReference>
<name>A0AAV8VBM6_9CUCU</name>
<dbReference type="Proteomes" id="UP001159042">
    <property type="component" value="Unassembled WGS sequence"/>
</dbReference>
<comment type="caution">
    <text evidence="1">The sequence shown here is derived from an EMBL/GenBank/DDBJ whole genome shotgun (WGS) entry which is preliminary data.</text>
</comment>
<protein>
    <submittedName>
        <fullName evidence="1">Uncharacterized protein</fullName>
    </submittedName>
</protein>
<reference evidence="1 2" key="1">
    <citation type="journal article" date="2023" name="Insect Mol. Biol.">
        <title>Genome sequencing provides insights into the evolution of gene families encoding plant cell wall-degrading enzymes in longhorned beetles.</title>
        <authorList>
            <person name="Shin N.R."/>
            <person name="Okamura Y."/>
            <person name="Kirsch R."/>
            <person name="Pauchet Y."/>
        </authorList>
    </citation>
    <scope>NUCLEOTIDE SEQUENCE [LARGE SCALE GENOMIC DNA]</scope>
    <source>
        <strain evidence="1">EAD_L_NR</strain>
    </source>
</reference>
<dbReference type="EMBL" id="JANEYG010000180">
    <property type="protein sequence ID" value="KAJ8911558.1"/>
    <property type="molecule type" value="Genomic_DNA"/>
</dbReference>
<evidence type="ECO:0000313" key="1">
    <source>
        <dbReference type="EMBL" id="KAJ8911558.1"/>
    </source>
</evidence>
<sequence>MNFITTDIVERLGLRMQRVNLPVVGISQTSLNISYKTKAIIKSQYNNFHLELSFFVLNQIADKIPSNSFEISNIEILSDVKLADPTFNQSGKIDMLKSQLGWIIAGPVGLNSDKVGRMRANACNFVKNANLDGQLERFWKVEEFDTALNKHTHEEIACEKHFLETFSRQESGRFTVQLPIREEVAELGNSEINAKKRFLALESKLSRSNSIEAARRIKQEITQILESGCFILRKWLSNEPEILTENSQTSDMPEYYILNDNNCTKMLGLFWDAQADVLKYVIKFDDHNQKITKRLILATIAQIFDPLGLIGPTSVIFR</sequence>
<proteinExistence type="predicted"/>
<evidence type="ECO:0000313" key="2">
    <source>
        <dbReference type="Proteomes" id="UP001159042"/>
    </source>
</evidence>
<dbReference type="AlphaFoldDB" id="A0AAV8VBM6"/>
<keyword evidence="2" id="KW-1185">Reference proteome</keyword>
<organism evidence="1 2">
    <name type="scientific">Exocentrus adspersus</name>
    <dbReference type="NCBI Taxonomy" id="1586481"/>
    <lineage>
        <taxon>Eukaryota</taxon>
        <taxon>Metazoa</taxon>
        <taxon>Ecdysozoa</taxon>
        <taxon>Arthropoda</taxon>
        <taxon>Hexapoda</taxon>
        <taxon>Insecta</taxon>
        <taxon>Pterygota</taxon>
        <taxon>Neoptera</taxon>
        <taxon>Endopterygota</taxon>
        <taxon>Coleoptera</taxon>
        <taxon>Polyphaga</taxon>
        <taxon>Cucujiformia</taxon>
        <taxon>Chrysomeloidea</taxon>
        <taxon>Cerambycidae</taxon>
        <taxon>Lamiinae</taxon>
        <taxon>Acanthocinini</taxon>
        <taxon>Exocentrus</taxon>
    </lineage>
</organism>